<dbReference type="EMBL" id="CM042882">
    <property type="protein sequence ID" value="KAI4383975.1"/>
    <property type="molecule type" value="Genomic_DNA"/>
</dbReference>
<dbReference type="Proteomes" id="UP001057402">
    <property type="component" value="Chromosome 3"/>
</dbReference>
<evidence type="ECO:0000313" key="2">
    <source>
        <dbReference type="Proteomes" id="UP001057402"/>
    </source>
</evidence>
<gene>
    <name evidence="1" type="ORF">MLD38_009752</name>
</gene>
<protein>
    <submittedName>
        <fullName evidence="1">Uncharacterized protein</fullName>
    </submittedName>
</protein>
<evidence type="ECO:0000313" key="1">
    <source>
        <dbReference type="EMBL" id="KAI4383975.1"/>
    </source>
</evidence>
<name>A0ACB9RZ43_9MYRT</name>
<reference evidence="2" key="1">
    <citation type="journal article" date="2023" name="Front. Plant Sci.">
        <title>Chromosomal-level genome assembly of Melastoma candidum provides insights into trichome evolution.</title>
        <authorList>
            <person name="Zhong Y."/>
            <person name="Wu W."/>
            <person name="Sun C."/>
            <person name="Zou P."/>
            <person name="Liu Y."/>
            <person name="Dai S."/>
            <person name="Zhou R."/>
        </authorList>
    </citation>
    <scope>NUCLEOTIDE SEQUENCE [LARGE SCALE GENOMIC DNA]</scope>
</reference>
<comment type="caution">
    <text evidence="1">The sequence shown here is derived from an EMBL/GenBank/DDBJ whole genome shotgun (WGS) entry which is preliminary data.</text>
</comment>
<sequence length="341" mass="37776">MEEDTTTTVISELEGALLNDPDPFSYFMLVAFEASGIFRFAVLLLLWPVIRTLELSGKRDAGLRLMTFTAVVGLRESEIELVARAVLPKFYMDDLNVDSWRVFGSSGCKRRVVVTRMPRIMVERFVKDHLMADEVIGSELKVGLLGCATGFIKGEIGSSDRMTQLLDKEGNQTLRVVGPSSASFMPQYEGKMNQPTSRRSGRHPQDQMQLSPNPVIFHDGRLVKRPTPSTALFILLWLPIGIVLAAIRILIGLIIPLTVVPYVSQIFGGNIIVHGKPPQPTANGRTGVLFVCTHRTLMDPRCSVNCPKAKDPRADLLDLEIVRDPVAHSHRTIDPGPAHRC</sequence>
<keyword evidence="2" id="KW-1185">Reference proteome</keyword>
<accession>A0ACB9RZ43</accession>
<organism evidence="1 2">
    <name type="scientific">Melastoma candidum</name>
    <dbReference type="NCBI Taxonomy" id="119954"/>
    <lineage>
        <taxon>Eukaryota</taxon>
        <taxon>Viridiplantae</taxon>
        <taxon>Streptophyta</taxon>
        <taxon>Embryophyta</taxon>
        <taxon>Tracheophyta</taxon>
        <taxon>Spermatophyta</taxon>
        <taxon>Magnoliopsida</taxon>
        <taxon>eudicotyledons</taxon>
        <taxon>Gunneridae</taxon>
        <taxon>Pentapetalae</taxon>
        <taxon>rosids</taxon>
        <taxon>malvids</taxon>
        <taxon>Myrtales</taxon>
        <taxon>Melastomataceae</taxon>
        <taxon>Melastomatoideae</taxon>
        <taxon>Melastomateae</taxon>
        <taxon>Melastoma</taxon>
    </lineage>
</organism>
<proteinExistence type="predicted"/>